<feature type="chain" id="PRO_5013781096" evidence="1">
    <location>
        <begin position="19"/>
        <end position="238"/>
    </location>
</feature>
<reference evidence="3 5" key="2">
    <citation type="submission" date="2023-09" db="EMBL/GenBank/DDBJ databases">
        <title>Complete-Gapless Cercospora beticola genome.</title>
        <authorList>
            <person name="Wyatt N.A."/>
            <person name="Spanner R.E."/>
            <person name="Bolton M.D."/>
        </authorList>
    </citation>
    <scope>NUCLEOTIDE SEQUENCE [LARGE SCALE GENOMIC DNA]</scope>
    <source>
        <strain evidence="3">Cb09-40</strain>
    </source>
</reference>
<dbReference type="EMBL" id="LKMD01000105">
    <property type="protein sequence ID" value="PIA93368.1"/>
    <property type="molecule type" value="Genomic_DNA"/>
</dbReference>
<evidence type="ECO:0000313" key="2">
    <source>
        <dbReference type="EMBL" id="PIA93368.1"/>
    </source>
</evidence>
<proteinExistence type="predicted"/>
<dbReference type="AlphaFoldDB" id="A0A2G5HLH8"/>
<evidence type="ECO:0000313" key="5">
    <source>
        <dbReference type="Proteomes" id="UP001302367"/>
    </source>
</evidence>
<keyword evidence="5" id="KW-1185">Reference proteome</keyword>
<accession>A0A2G5HLH8</accession>
<evidence type="ECO:0000313" key="3">
    <source>
        <dbReference type="EMBL" id="WPB01972.1"/>
    </source>
</evidence>
<sequence length="238" mass="26512">MEIINMILLLSALQSTFAAYLDHQDSGYPLLAPRFDENACKRDVAVWHLNSKHTNEAAESRDGSTLRTTLLSCLKPQLLSTRALAKNPGKNIFNKICQREITGRSQVRNHVVDVAVPINGNVQSINTPGDSGRVELHADTYTVVDPGDPELQREEMSFYIVNRSQCPIGIEFSTELRYVSNRRNDPNNMVANRDIPATPRRNWFQGANNCEIDGIQVVTNVAIAVRLIIEAFGYCGAN</sequence>
<dbReference type="OrthoDB" id="10366659at2759"/>
<feature type="signal peptide" evidence="1">
    <location>
        <begin position="1"/>
        <end position="18"/>
    </location>
</feature>
<dbReference type="Proteomes" id="UP001302367">
    <property type="component" value="Chromosome 4"/>
</dbReference>
<name>A0A2G5HLH8_CERBT</name>
<keyword evidence="1" id="KW-0732">Signal</keyword>
<evidence type="ECO:0000313" key="4">
    <source>
        <dbReference type="Proteomes" id="UP000230605"/>
    </source>
</evidence>
<organism evidence="2 4">
    <name type="scientific">Cercospora beticola</name>
    <name type="common">Sugarbeet leaf spot fungus</name>
    <dbReference type="NCBI Taxonomy" id="122368"/>
    <lineage>
        <taxon>Eukaryota</taxon>
        <taxon>Fungi</taxon>
        <taxon>Dikarya</taxon>
        <taxon>Ascomycota</taxon>
        <taxon>Pezizomycotina</taxon>
        <taxon>Dothideomycetes</taxon>
        <taxon>Dothideomycetidae</taxon>
        <taxon>Mycosphaerellales</taxon>
        <taxon>Mycosphaerellaceae</taxon>
        <taxon>Cercospora</taxon>
    </lineage>
</organism>
<dbReference type="Proteomes" id="UP000230605">
    <property type="component" value="Chromosome 4"/>
</dbReference>
<reference evidence="2 4" key="1">
    <citation type="submission" date="2015-10" db="EMBL/GenBank/DDBJ databases">
        <title>The cercosporin biosynthetic gene cluster was horizontally transferred to several fungal lineages and shown to be expanded in Cercospora beticola based on microsynteny with recipient genomes.</title>
        <authorList>
            <person name="De Jonge R."/>
            <person name="Ebert M.K."/>
            <person name="Suttle J.C."/>
            <person name="Jurick Ii W.M."/>
            <person name="Secor G.A."/>
            <person name="Thomma B.P."/>
            <person name="Van De Peer Y."/>
            <person name="Bolton M.D."/>
        </authorList>
    </citation>
    <scope>NUCLEOTIDE SEQUENCE [LARGE SCALE GENOMIC DNA]</scope>
    <source>
        <strain evidence="2 4">09-40</strain>
    </source>
</reference>
<evidence type="ECO:0000256" key="1">
    <source>
        <dbReference type="SAM" id="SignalP"/>
    </source>
</evidence>
<dbReference type="EMBL" id="CP134187">
    <property type="protein sequence ID" value="WPB01972.1"/>
    <property type="molecule type" value="Genomic_DNA"/>
</dbReference>
<protein>
    <submittedName>
        <fullName evidence="2">Uncharacterized protein</fullName>
    </submittedName>
</protein>
<gene>
    <name evidence="2" type="ORF">CB0940_04710</name>
    <name evidence="3" type="ORF">RHO25_006606</name>
</gene>